<evidence type="ECO:0000259" key="1">
    <source>
        <dbReference type="Pfam" id="PF14229"/>
    </source>
</evidence>
<keyword evidence="3" id="KW-1185">Reference proteome</keyword>
<dbReference type="InterPro" id="IPR025567">
    <property type="entry name" value="DUF4332"/>
</dbReference>
<reference evidence="2 3" key="1">
    <citation type="journal article" date="2006" name="Science">
        <title>Genome of rice cluster I archaea -- the key methane producers in the rice rhizosphere.</title>
        <authorList>
            <person name="Erkel C."/>
            <person name="Kube M."/>
            <person name="Reinhardt R."/>
            <person name="Liesack W."/>
        </authorList>
    </citation>
    <scope>NUCLEOTIDE SEQUENCE [LARGE SCALE GENOMIC DNA]</scope>
    <source>
        <strain evidence="3">DSM 22066 / NBRC 105507 / MRE50</strain>
    </source>
</reference>
<dbReference type="AlphaFoldDB" id="Q0W4W7"/>
<dbReference type="STRING" id="351160.RCIX1281"/>
<organism evidence="2 3">
    <name type="scientific">Methanocella arvoryzae (strain DSM 22066 / NBRC 105507 / MRE50)</name>
    <dbReference type="NCBI Taxonomy" id="351160"/>
    <lineage>
        <taxon>Archaea</taxon>
        <taxon>Methanobacteriati</taxon>
        <taxon>Methanobacteriota</taxon>
        <taxon>Stenosarchaea group</taxon>
        <taxon>Methanomicrobia</taxon>
        <taxon>Methanocellales</taxon>
        <taxon>Methanocellaceae</taxon>
        <taxon>Methanocella</taxon>
    </lineage>
</organism>
<proteinExistence type="predicted"/>
<name>Q0W4W7_METAR</name>
<dbReference type="Pfam" id="PF14229">
    <property type="entry name" value="DUF4332"/>
    <property type="match status" value="1"/>
</dbReference>
<gene>
    <name evidence="2" type="ORF">RCIX1281</name>
</gene>
<feature type="domain" description="DUF4332" evidence="1">
    <location>
        <begin position="115"/>
        <end position="233"/>
    </location>
</feature>
<dbReference type="KEGG" id="rci:RCIX1281"/>
<dbReference type="eggNOG" id="arCOG08019">
    <property type="taxonomic scope" value="Archaea"/>
</dbReference>
<dbReference type="EMBL" id="AM114193">
    <property type="protein sequence ID" value="CAJ36576.1"/>
    <property type="molecule type" value="Genomic_DNA"/>
</dbReference>
<accession>Q0W4W7</accession>
<protein>
    <recommendedName>
        <fullName evidence="1">DUF4332 domain-containing protein</fullName>
    </recommendedName>
</protein>
<sequence>MLEAHCSQIRGMSYMAGQYHLDTGQYSLDKFRRLIESQELSPGRRILKEKLQERFSVLESLGISNLGMLIDRLKTADRLKKFAAESGLPVDYLTVLSRHARSLTPMPLSLKDIPGVDPAYVNGLAALGVKNAKQLFERSVTPADRAALSSQANVPGKVLLELVRMSDIARVGYVGPIFARLMYEAGVDSLKTLAANQPEDLYARLVAVNSRLKLTKGSFTVRDVAYCVEAAKEHTQIIEY</sequence>
<evidence type="ECO:0000313" key="3">
    <source>
        <dbReference type="Proteomes" id="UP000000663"/>
    </source>
</evidence>
<evidence type="ECO:0000313" key="2">
    <source>
        <dbReference type="EMBL" id="CAJ36576.1"/>
    </source>
</evidence>
<dbReference type="Proteomes" id="UP000000663">
    <property type="component" value="Chromosome"/>
</dbReference>